<reference evidence="1 2" key="1">
    <citation type="journal article" date="2013" name="Nat. Commun.">
        <title>The evolution and pathogenic mechanisms of the rice sheath blight pathogen.</title>
        <authorList>
            <person name="Zheng A."/>
            <person name="Lin R."/>
            <person name="Xu L."/>
            <person name="Qin P."/>
            <person name="Tang C."/>
            <person name="Ai P."/>
            <person name="Zhang D."/>
            <person name="Liu Y."/>
            <person name="Sun Z."/>
            <person name="Feng H."/>
            <person name="Wang Y."/>
            <person name="Chen Y."/>
            <person name="Liang X."/>
            <person name="Fu R."/>
            <person name="Li Q."/>
            <person name="Zhang J."/>
            <person name="Yu X."/>
            <person name="Xie Z."/>
            <person name="Ding L."/>
            <person name="Guan P."/>
            <person name="Tang J."/>
            <person name="Liang Y."/>
            <person name="Wang S."/>
            <person name="Deng Q."/>
            <person name="Li S."/>
            <person name="Zhu J."/>
            <person name="Wang L."/>
            <person name="Liu H."/>
            <person name="Li P."/>
        </authorList>
    </citation>
    <scope>NUCLEOTIDE SEQUENCE [LARGE SCALE GENOMIC DNA]</scope>
    <source>
        <strain evidence="2">AG-1 IA</strain>
    </source>
</reference>
<evidence type="ECO:0000313" key="1">
    <source>
        <dbReference type="EMBL" id="ELU35968.1"/>
    </source>
</evidence>
<comment type="caution">
    <text evidence="1">The sequence shown here is derived from an EMBL/GenBank/DDBJ whole genome shotgun (WGS) entry which is preliminary data.</text>
</comment>
<keyword evidence="2" id="KW-1185">Reference proteome</keyword>
<protein>
    <submittedName>
        <fullName evidence="1">Uncharacterized protein</fullName>
    </submittedName>
</protein>
<dbReference type="Proteomes" id="UP000011668">
    <property type="component" value="Unassembled WGS sequence"/>
</dbReference>
<proteinExistence type="predicted"/>
<dbReference type="HOGENOM" id="CLU_1511606_0_0_1"/>
<organism evidence="1 2">
    <name type="scientific">Thanatephorus cucumeris (strain AG1-IA)</name>
    <name type="common">Rice sheath blight fungus</name>
    <name type="synonym">Rhizoctonia solani</name>
    <dbReference type="NCBI Taxonomy" id="983506"/>
    <lineage>
        <taxon>Eukaryota</taxon>
        <taxon>Fungi</taxon>
        <taxon>Dikarya</taxon>
        <taxon>Basidiomycota</taxon>
        <taxon>Agaricomycotina</taxon>
        <taxon>Agaricomycetes</taxon>
        <taxon>Cantharellales</taxon>
        <taxon>Ceratobasidiaceae</taxon>
        <taxon>Rhizoctonia</taxon>
        <taxon>Rhizoctonia solani AG-1</taxon>
    </lineage>
</organism>
<name>L8WGQ6_THACA</name>
<dbReference type="AlphaFoldDB" id="L8WGQ6"/>
<evidence type="ECO:0000313" key="2">
    <source>
        <dbReference type="Proteomes" id="UP000011668"/>
    </source>
</evidence>
<dbReference type="EMBL" id="AFRT01004716">
    <property type="protein sequence ID" value="ELU35968.1"/>
    <property type="molecule type" value="Genomic_DNA"/>
</dbReference>
<accession>L8WGQ6</accession>
<sequence length="178" mass="20040">MLCWPRASVLFVYPWTFMRPSTMYFLYLCNTTVCRASQPFALIRPRSSMTGRARYALIYDAKTSHKIKCSEHNSKLELPVVPNNVNYPLRNTADGMVQMSGVVKNITKYCSKTAHTTRRLLVHTFIFSSTTPPSDLGTLPQFQSGDAKCGFALDPFGNVLVLLDIWTGVLLGNNHRSQ</sequence>
<gene>
    <name evidence="1" type="ORF">AG1IA_10002</name>
</gene>